<protein>
    <submittedName>
        <fullName evidence="3">Uncharacterized protein</fullName>
    </submittedName>
</protein>
<organism evidence="3 4">
    <name type="scientific">Blepharisma stoltei</name>
    <dbReference type="NCBI Taxonomy" id="1481888"/>
    <lineage>
        <taxon>Eukaryota</taxon>
        <taxon>Sar</taxon>
        <taxon>Alveolata</taxon>
        <taxon>Ciliophora</taxon>
        <taxon>Postciliodesmatophora</taxon>
        <taxon>Heterotrichea</taxon>
        <taxon>Heterotrichida</taxon>
        <taxon>Blepharismidae</taxon>
        <taxon>Blepharisma</taxon>
    </lineage>
</organism>
<dbReference type="AlphaFoldDB" id="A0AAU9J8J7"/>
<feature type="coiled-coil region" evidence="1">
    <location>
        <begin position="196"/>
        <end position="232"/>
    </location>
</feature>
<keyword evidence="4" id="KW-1185">Reference proteome</keyword>
<accession>A0AAU9J8J7</accession>
<feature type="region of interest" description="Disordered" evidence="2">
    <location>
        <begin position="349"/>
        <end position="371"/>
    </location>
</feature>
<feature type="compositionally biased region" description="Low complexity" evidence="2">
    <location>
        <begin position="358"/>
        <end position="371"/>
    </location>
</feature>
<proteinExistence type="predicted"/>
<feature type="region of interest" description="Disordered" evidence="2">
    <location>
        <begin position="467"/>
        <end position="569"/>
    </location>
</feature>
<evidence type="ECO:0000313" key="4">
    <source>
        <dbReference type="Proteomes" id="UP001162131"/>
    </source>
</evidence>
<dbReference type="EMBL" id="CAJZBQ010000028">
    <property type="protein sequence ID" value="CAG9321595.1"/>
    <property type="molecule type" value="Genomic_DNA"/>
</dbReference>
<evidence type="ECO:0000256" key="2">
    <source>
        <dbReference type="SAM" id="MobiDB-lite"/>
    </source>
</evidence>
<feature type="compositionally biased region" description="Basic and acidic residues" evidence="2">
    <location>
        <begin position="521"/>
        <end position="538"/>
    </location>
</feature>
<dbReference type="Proteomes" id="UP001162131">
    <property type="component" value="Unassembled WGS sequence"/>
</dbReference>
<reference evidence="3" key="1">
    <citation type="submission" date="2021-09" db="EMBL/GenBank/DDBJ databases">
        <authorList>
            <consortium name="AG Swart"/>
            <person name="Singh M."/>
            <person name="Singh A."/>
            <person name="Seah K."/>
            <person name="Emmerich C."/>
        </authorList>
    </citation>
    <scope>NUCLEOTIDE SEQUENCE</scope>
    <source>
        <strain evidence="3">ATCC30299</strain>
    </source>
</reference>
<keyword evidence="1" id="KW-0175">Coiled coil</keyword>
<feature type="compositionally biased region" description="Low complexity" evidence="2">
    <location>
        <begin position="477"/>
        <end position="492"/>
    </location>
</feature>
<evidence type="ECO:0000256" key="1">
    <source>
        <dbReference type="SAM" id="Coils"/>
    </source>
</evidence>
<comment type="caution">
    <text evidence="3">The sequence shown here is derived from an EMBL/GenBank/DDBJ whole genome shotgun (WGS) entry which is preliminary data.</text>
</comment>
<name>A0AAU9J8J7_9CILI</name>
<gene>
    <name evidence="3" type="ORF">BSTOLATCC_MIC28871</name>
</gene>
<sequence>MENTRTSEFDFFNFETKIRGIVSELIAPTLRRVTNHEESIDKLIKHDNSAQKRLDELDFMTDKTLKKVITIDELSKSLTELRNQKNTQDAHNMFRFESLQTSVDNINHLFENILVNFSSLQDSQLGIRSLVEEFKYSFQNDRKSITEENNKNREEIWNCCNLIREDWEKFRDRIEDNKRQMVDINENVLPAVNKDVEMLKIKIREVKQKIENKNEEIEDKELIRLKKQIQKEIGVLYEEIVELRDFKNKILGYIQTQLPIERLHDISESLSVFLGYEDLVNFINYENSKLEKLKTEDGNKLTIGEIIEKTKNNVEKIDEVRNLRLNNAKAADESKKALLKKENEAIIRSHKSHRSLKNENSSSQIKNNINSSENSLPIKEIIEETYENKKIRDLSSHINENLAGKFKEDQEIIDELPSNSQVLEISEYMQNKKTKNRPKRIRPTKAAKEKILPGLAVQETDHIDNYQENKSDDYIQSPENNPKNKLLNSSNLQISFTEAPIQKKPSNLRAQEDQTESLNEIPKKSENQMDRLDKEKLPKTVSLKQSQDKPISLNPENEKPNQSAKNTQLSDASFVFQHKLDTNHPIEELKENINIEEFSTESNNPKPENLNLTETDLSSEESSNSLDEIYVQLDDLKLSLSHLLIFKEEFEALKIDFIYKADFENLKNDLESTVLFCKASLEQFKSEIDSNFDLFNSEFKIMLKERKQDRYDIQKMISQTQQESRDREKLMATIISQVENISELVASLSEFCRVMHTLILQDEEDRQSIQLTGYSDSSTPRLSKGVVSLKPECITCTGQNPLLLNAFKLACLNYSPTPVKYRYRTYNRRQLIQIMGSFLGSAWNSASTKPPYDSGSFKTLNDSDILPGSKGAKHRASKSQHIDLPSINTSKLFLDIQETSRSYL</sequence>
<evidence type="ECO:0000313" key="3">
    <source>
        <dbReference type="EMBL" id="CAG9321595.1"/>
    </source>
</evidence>
<feature type="region of interest" description="Disordered" evidence="2">
    <location>
        <begin position="598"/>
        <end position="618"/>
    </location>
</feature>
<feature type="compositionally biased region" description="Polar residues" evidence="2">
    <location>
        <begin position="560"/>
        <end position="569"/>
    </location>
</feature>